<feature type="transmembrane region" description="Helical" evidence="6">
    <location>
        <begin position="62"/>
        <end position="86"/>
    </location>
</feature>
<gene>
    <name evidence="7" type="ORF">DOFOFD_10815</name>
</gene>
<evidence type="ECO:0000256" key="1">
    <source>
        <dbReference type="ARBA" id="ARBA00004651"/>
    </source>
</evidence>
<keyword evidence="3 6" id="KW-0812">Transmembrane</keyword>
<evidence type="ECO:0000256" key="5">
    <source>
        <dbReference type="ARBA" id="ARBA00023136"/>
    </source>
</evidence>
<reference evidence="7 8" key="1">
    <citation type="submission" date="2023-10" db="EMBL/GenBank/DDBJ databases">
        <title>Sorlinia euscelidii gen. nov., sp. nov., an acetic acid bacteria isolated from the gut of Euscelidius variegatus emitter.</title>
        <authorList>
            <person name="Michoud G."/>
            <person name="Marasco R."/>
            <person name="Seferji K."/>
            <person name="Gonella E."/>
            <person name="Garuglieri E."/>
            <person name="Alma A."/>
            <person name="Mapelli F."/>
            <person name="Borin S."/>
            <person name="Daffonchio D."/>
            <person name="Crotti E."/>
        </authorList>
    </citation>
    <scope>NUCLEOTIDE SEQUENCE [LARGE SCALE GENOMIC DNA]</scope>
    <source>
        <strain evidence="7 8">EV16P</strain>
    </source>
</reference>
<evidence type="ECO:0000313" key="7">
    <source>
        <dbReference type="EMBL" id="MEE8659497.1"/>
    </source>
</evidence>
<feature type="transmembrane region" description="Helical" evidence="6">
    <location>
        <begin position="336"/>
        <end position="358"/>
    </location>
</feature>
<evidence type="ECO:0000313" key="8">
    <source>
        <dbReference type="Proteomes" id="UP001312908"/>
    </source>
</evidence>
<feature type="transmembrane region" description="Helical" evidence="6">
    <location>
        <begin position="277"/>
        <end position="300"/>
    </location>
</feature>
<keyword evidence="5 6" id="KW-0472">Membrane</keyword>
<evidence type="ECO:0000256" key="4">
    <source>
        <dbReference type="ARBA" id="ARBA00022989"/>
    </source>
</evidence>
<keyword evidence="4 6" id="KW-1133">Transmembrane helix</keyword>
<dbReference type="PANTHER" id="PTHR33529">
    <property type="entry name" value="SLR0882 PROTEIN-RELATED"/>
    <property type="match status" value="1"/>
</dbReference>
<evidence type="ECO:0000256" key="6">
    <source>
        <dbReference type="SAM" id="Phobius"/>
    </source>
</evidence>
<dbReference type="RefSeq" id="WP_394820301.1">
    <property type="nucleotide sequence ID" value="NZ_JAWJZY010000005.1"/>
</dbReference>
<dbReference type="PANTHER" id="PTHR33529:SF2">
    <property type="entry name" value="LIPOPOLYSACCHARIDE EXPORT SYSTEM PERMEASE PROTEIN LPTG"/>
    <property type="match status" value="1"/>
</dbReference>
<protein>
    <recommendedName>
        <fullName evidence="9">LPS export ABC transporter permease LptG</fullName>
    </recommendedName>
</protein>
<dbReference type="Pfam" id="PF03739">
    <property type="entry name" value="LptF_LptG"/>
    <property type="match status" value="1"/>
</dbReference>
<evidence type="ECO:0000256" key="2">
    <source>
        <dbReference type="ARBA" id="ARBA00022475"/>
    </source>
</evidence>
<comment type="subcellular location">
    <subcellularLocation>
        <location evidence="1">Cell membrane</location>
        <topology evidence="1">Multi-pass membrane protein</topology>
    </subcellularLocation>
</comment>
<feature type="transmembrane region" description="Helical" evidence="6">
    <location>
        <begin position="306"/>
        <end position="324"/>
    </location>
</feature>
<dbReference type="Proteomes" id="UP001312908">
    <property type="component" value="Unassembled WGS sequence"/>
</dbReference>
<keyword evidence="8" id="KW-1185">Reference proteome</keyword>
<evidence type="ECO:0000256" key="3">
    <source>
        <dbReference type="ARBA" id="ARBA00022692"/>
    </source>
</evidence>
<dbReference type="EMBL" id="JAWJZY010000005">
    <property type="protein sequence ID" value="MEE8659497.1"/>
    <property type="molecule type" value="Genomic_DNA"/>
</dbReference>
<proteinExistence type="predicted"/>
<keyword evidence="2" id="KW-1003">Cell membrane</keyword>
<evidence type="ECO:0008006" key="9">
    <source>
        <dbReference type="Google" id="ProtNLM"/>
    </source>
</evidence>
<accession>A0ABU7U3T0</accession>
<comment type="caution">
    <text evidence="7">The sequence shown here is derived from an EMBL/GenBank/DDBJ whole genome shotgun (WGS) entry which is preliminary data.</text>
</comment>
<sequence length="364" mass="40003">MTSIFSLHGSVLYRHFITAVLARTALVSAIFISLMEVLGLLEKMSSILGRHQGLSGVIYYCALRFPVLLEQSVPLSLLLGTIFLLVQMNQHSEIASLRAAGLSTPRLYGLIVPAALILGATLLLVKHEVTPRAERAYGTWWNATTPAVEARTANLWFRAFGRIIHVDKVEEGGRVLLDVESYQHSKDTHLVEERRAQMARYVDREWRAEGISGWRLDGNQFLSLDPGQKNDFLNLPSPMEIMTLLETPPILSIPALMAAIRGVVPTSQSTNSYKIALLSYISLPIKLCIMILLALPVVYIPPRTGTRSLLPIAALGCGVLYMIGQGLMDALANAGTLPVLFSLTATPLITLLLIWAWILKLEAG</sequence>
<feature type="transmembrane region" description="Helical" evidence="6">
    <location>
        <begin position="106"/>
        <end position="125"/>
    </location>
</feature>
<organism evidence="7 8">
    <name type="scientific">Sorlinia euscelidii</name>
    <dbReference type="NCBI Taxonomy" id="3081148"/>
    <lineage>
        <taxon>Bacteria</taxon>
        <taxon>Pseudomonadati</taxon>
        <taxon>Pseudomonadota</taxon>
        <taxon>Alphaproteobacteria</taxon>
        <taxon>Acetobacterales</taxon>
        <taxon>Acetobacteraceae</taxon>
        <taxon>Sorlinia</taxon>
    </lineage>
</organism>
<dbReference type="InterPro" id="IPR005495">
    <property type="entry name" value="LptG/LptF_permease"/>
</dbReference>
<feature type="transmembrane region" description="Helical" evidence="6">
    <location>
        <begin position="20"/>
        <end position="41"/>
    </location>
</feature>
<name>A0ABU7U3T0_9PROT</name>